<evidence type="ECO:0000259" key="1">
    <source>
        <dbReference type="Pfam" id="PF01408"/>
    </source>
</evidence>
<dbReference type="AlphaFoldDB" id="A0A5C6DM10"/>
<dbReference type="PANTHER" id="PTHR43818">
    <property type="entry name" value="BCDNA.GH03377"/>
    <property type="match status" value="1"/>
</dbReference>
<keyword evidence="4" id="KW-1185">Reference proteome</keyword>
<dbReference type="Gene3D" id="3.40.50.720">
    <property type="entry name" value="NAD(P)-binding Rossmann-like Domain"/>
    <property type="match status" value="1"/>
</dbReference>
<evidence type="ECO:0000313" key="4">
    <source>
        <dbReference type="Proteomes" id="UP000319143"/>
    </source>
</evidence>
<dbReference type="GO" id="GO:0050112">
    <property type="term" value="F:inositol 2-dehydrogenase (NAD+) activity"/>
    <property type="evidence" value="ECO:0007669"/>
    <property type="project" value="UniProtKB-EC"/>
</dbReference>
<dbReference type="InterPro" id="IPR036291">
    <property type="entry name" value="NAD(P)-bd_dom_sf"/>
</dbReference>
<keyword evidence="3" id="KW-0560">Oxidoreductase</keyword>
<name>A0A5C6DM10_9BACT</name>
<feature type="domain" description="Gfo/Idh/MocA-like oxidoreductase bacterial type C-terminal" evidence="2">
    <location>
        <begin position="213"/>
        <end position="462"/>
    </location>
</feature>
<gene>
    <name evidence="3" type="primary">iolG_19</name>
    <name evidence="3" type="ORF">Poly41_37080</name>
</gene>
<dbReference type="PANTHER" id="PTHR43818:SF5">
    <property type="entry name" value="OXIDOREDUCTASE FAMILY PROTEIN"/>
    <property type="match status" value="1"/>
</dbReference>
<dbReference type="RefSeq" id="WP_231615739.1">
    <property type="nucleotide sequence ID" value="NZ_SJPV01000006.1"/>
</dbReference>
<dbReference type="EMBL" id="SJPV01000006">
    <property type="protein sequence ID" value="TWU35956.1"/>
    <property type="molecule type" value="Genomic_DNA"/>
</dbReference>
<dbReference type="InterPro" id="IPR000683">
    <property type="entry name" value="Gfo/Idh/MocA-like_OxRdtase_N"/>
</dbReference>
<organism evidence="3 4">
    <name type="scientific">Novipirellula artificiosorum</name>
    <dbReference type="NCBI Taxonomy" id="2528016"/>
    <lineage>
        <taxon>Bacteria</taxon>
        <taxon>Pseudomonadati</taxon>
        <taxon>Planctomycetota</taxon>
        <taxon>Planctomycetia</taxon>
        <taxon>Pirellulales</taxon>
        <taxon>Pirellulaceae</taxon>
        <taxon>Novipirellula</taxon>
    </lineage>
</organism>
<dbReference type="InterPro" id="IPR006311">
    <property type="entry name" value="TAT_signal"/>
</dbReference>
<dbReference type="Pfam" id="PF01408">
    <property type="entry name" value="GFO_IDH_MocA"/>
    <property type="match status" value="1"/>
</dbReference>
<protein>
    <submittedName>
        <fullName evidence="3">Inositol 2-dehydrogenase</fullName>
        <ecNumber evidence="3">1.1.1.18</ecNumber>
    </submittedName>
</protein>
<accession>A0A5C6DM10</accession>
<dbReference type="SUPFAM" id="SSF55347">
    <property type="entry name" value="Glyceraldehyde-3-phosphate dehydrogenase-like, C-terminal domain"/>
    <property type="match status" value="1"/>
</dbReference>
<dbReference type="PROSITE" id="PS51318">
    <property type="entry name" value="TAT"/>
    <property type="match status" value="1"/>
</dbReference>
<dbReference type="InterPro" id="IPR043906">
    <property type="entry name" value="Gfo/Idh/MocA_OxRdtase_bact_C"/>
</dbReference>
<reference evidence="3 4" key="1">
    <citation type="submission" date="2019-02" db="EMBL/GenBank/DDBJ databases">
        <title>Deep-cultivation of Planctomycetes and their phenomic and genomic characterization uncovers novel biology.</title>
        <authorList>
            <person name="Wiegand S."/>
            <person name="Jogler M."/>
            <person name="Boedeker C."/>
            <person name="Pinto D."/>
            <person name="Vollmers J."/>
            <person name="Rivas-Marin E."/>
            <person name="Kohn T."/>
            <person name="Peeters S.H."/>
            <person name="Heuer A."/>
            <person name="Rast P."/>
            <person name="Oberbeckmann S."/>
            <person name="Bunk B."/>
            <person name="Jeske O."/>
            <person name="Meyerdierks A."/>
            <person name="Storesund J.E."/>
            <person name="Kallscheuer N."/>
            <person name="Luecker S."/>
            <person name="Lage O.M."/>
            <person name="Pohl T."/>
            <person name="Merkel B.J."/>
            <person name="Hornburger P."/>
            <person name="Mueller R.-W."/>
            <person name="Bruemmer F."/>
            <person name="Labrenz M."/>
            <person name="Spormann A.M."/>
            <person name="Op Den Camp H."/>
            <person name="Overmann J."/>
            <person name="Amann R."/>
            <person name="Jetten M.S.M."/>
            <person name="Mascher T."/>
            <person name="Medema M.H."/>
            <person name="Devos D.P."/>
            <person name="Kaster A.-K."/>
            <person name="Ovreas L."/>
            <person name="Rohde M."/>
            <person name="Galperin M.Y."/>
            <person name="Jogler C."/>
        </authorList>
    </citation>
    <scope>NUCLEOTIDE SEQUENCE [LARGE SCALE GENOMIC DNA]</scope>
    <source>
        <strain evidence="3 4">Poly41</strain>
    </source>
</reference>
<evidence type="ECO:0000259" key="2">
    <source>
        <dbReference type="Pfam" id="PF19051"/>
    </source>
</evidence>
<dbReference type="Proteomes" id="UP000319143">
    <property type="component" value="Unassembled WGS sequence"/>
</dbReference>
<dbReference type="Pfam" id="PF19051">
    <property type="entry name" value="GFO_IDH_MocA_C2"/>
    <property type="match status" value="1"/>
</dbReference>
<comment type="caution">
    <text evidence="3">The sequence shown here is derived from an EMBL/GenBank/DDBJ whole genome shotgun (WGS) entry which is preliminary data.</text>
</comment>
<dbReference type="EC" id="1.1.1.18" evidence="3"/>
<sequence>MTHPKIPFQATAPTTARRMFLKSTVATGAAVSVPYFGSTQSSFAAESKSKNAKMSIGVIGAGGMANGNINTAKEWLDVVAVADVDAKHREAFGAKFSGGKADLYEDYRAILDRDDIDIIHIATPDHWHTKPLIEAMLAGKDVYCEKPLTLTIDEGKKIREVQKKTGRIVQVGTQQRSTFNLFVKAMALVADGRLGRIQQVQAAIGSGPSSPEVPVAPIPKELNWDRWLGPTPKVPYRYLAQPGSQRAKTNCHFEFRWWYDYSGGKLTDWGAHHVDICNWALKLNGQTAGPLSISGSAKHPVEFQDGYPVQKDRYNTTTQLRFTVKYPGDTELIIRSDTRSGVLITGDKGRIFVSRGSLTGKPVEDLVSQPLPEDAISKVYKGLPMEFNERKAHWANFLHCVRERKEPISDVHSHMQMLNVCHLAGISARLGRDLQWDDTAEQIVGDDQANRFLSRPYREGYEIEM</sequence>
<dbReference type="InterPro" id="IPR050463">
    <property type="entry name" value="Gfo/Idh/MocA_oxidrdct_glycsds"/>
</dbReference>
<dbReference type="SUPFAM" id="SSF51735">
    <property type="entry name" value="NAD(P)-binding Rossmann-fold domains"/>
    <property type="match status" value="1"/>
</dbReference>
<feature type="domain" description="Gfo/Idh/MocA-like oxidoreductase N-terminal" evidence="1">
    <location>
        <begin position="55"/>
        <end position="172"/>
    </location>
</feature>
<dbReference type="Gene3D" id="3.30.360.10">
    <property type="entry name" value="Dihydrodipicolinate Reductase, domain 2"/>
    <property type="match status" value="1"/>
</dbReference>
<proteinExistence type="predicted"/>
<dbReference type="GO" id="GO:0000166">
    <property type="term" value="F:nucleotide binding"/>
    <property type="evidence" value="ECO:0007669"/>
    <property type="project" value="InterPro"/>
</dbReference>
<evidence type="ECO:0000313" key="3">
    <source>
        <dbReference type="EMBL" id="TWU35956.1"/>
    </source>
</evidence>